<accession>A0A0F9SM48</accession>
<comment type="caution">
    <text evidence="1">The sequence shown here is derived from an EMBL/GenBank/DDBJ whole genome shotgun (WGS) entry which is preliminary data.</text>
</comment>
<sequence length="557" mass="58932">MRLFKLLTVFSFIFFLATTSFARNGSGSSLEYGAVSSIRDASTETYPWEVTFVPDGGVQDNGDGTTTINLDTALVGTFLRLDTSNDPLTNNLTIQGDLTLSTPNAAIRLEGPTGRNYHWYREPDNLWVIADTDTGYIFVQGIQNDHLALVPISGTVSIGAGLGQGTGELLYVGGTTKITGDTTLGGNLTFTGSSASILASSDLKILPNAGGNIILYGDVDVGDDEDGRSWTLNRMAVEGDDFIKVFIEQLRRTRIESNRAIVIDSDVNLQLQREASGDIICFGAAVSGENPFFQLRGFITAASGVRHTSSQVSDITDRLEETRQDANILGKTVNMPFTVDADDDGGSDLVVVDTAVGLGTNDPLSYDNKADALVIKRTGGAGLSIVSGTANDGTILFADGIAGTSAAFMGGIQYFHNTDEMYLWSGGRFNVPEIILDNGDVGIGTTSGIDSILEVDGPIGTAIETVTGDTTLDNTHSTLLVNASGNVVITLPSVASSYNNTDGIGRTYRIKKIDADADTVTIDGDSAEEIDGELTAVLTAQWESIDIQSSGVAWFVL</sequence>
<reference evidence="1" key="1">
    <citation type="journal article" date="2015" name="Nature">
        <title>Complex archaea that bridge the gap between prokaryotes and eukaryotes.</title>
        <authorList>
            <person name="Spang A."/>
            <person name="Saw J.H."/>
            <person name="Jorgensen S.L."/>
            <person name="Zaremba-Niedzwiedzka K."/>
            <person name="Martijn J."/>
            <person name="Lind A.E."/>
            <person name="van Eijk R."/>
            <person name="Schleper C."/>
            <person name="Guy L."/>
            <person name="Ettema T.J."/>
        </authorList>
    </citation>
    <scope>NUCLEOTIDE SEQUENCE</scope>
</reference>
<dbReference type="AlphaFoldDB" id="A0A0F9SM48"/>
<protein>
    <submittedName>
        <fullName evidence="1">Uncharacterized protein</fullName>
    </submittedName>
</protein>
<gene>
    <name evidence="1" type="ORF">LCGC14_0435120</name>
</gene>
<organism evidence="1">
    <name type="scientific">marine sediment metagenome</name>
    <dbReference type="NCBI Taxonomy" id="412755"/>
    <lineage>
        <taxon>unclassified sequences</taxon>
        <taxon>metagenomes</taxon>
        <taxon>ecological metagenomes</taxon>
    </lineage>
</organism>
<proteinExistence type="predicted"/>
<evidence type="ECO:0000313" key="1">
    <source>
        <dbReference type="EMBL" id="KKN70065.1"/>
    </source>
</evidence>
<name>A0A0F9SM48_9ZZZZ</name>
<dbReference type="EMBL" id="LAZR01000412">
    <property type="protein sequence ID" value="KKN70065.1"/>
    <property type="molecule type" value="Genomic_DNA"/>
</dbReference>